<evidence type="ECO:0000313" key="3">
    <source>
        <dbReference type="Proteomes" id="UP000054408"/>
    </source>
</evidence>
<proteinExistence type="predicted"/>
<gene>
    <name evidence="2" type="ORF">AMSG_01628</name>
</gene>
<feature type="compositionally biased region" description="Low complexity" evidence="1">
    <location>
        <begin position="2192"/>
        <end position="2218"/>
    </location>
</feature>
<dbReference type="RefSeq" id="XP_013761676.1">
    <property type="nucleotide sequence ID" value="XM_013906222.1"/>
</dbReference>
<evidence type="ECO:0000256" key="1">
    <source>
        <dbReference type="SAM" id="MobiDB-lite"/>
    </source>
</evidence>
<reference evidence="2 3" key="1">
    <citation type="submission" date="2010-05" db="EMBL/GenBank/DDBJ databases">
        <title>The Genome Sequence of Thecamonas trahens ATCC 50062.</title>
        <authorList>
            <consortium name="The Broad Institute Genome Sequencing Platform"/>
            <person name="Russ C."/>
            <person name="Cuomo C."/>
            <person name="Shea T."/>
            <person name="Young S.K."/>
            <person name="Zeng Q."/>
            <person name="Koehrsen M."/>
            <person name="Haas B."/>
            <person name="Borodovsky M."/>
            <person name="Guigo R."/>
            <person name="Alvarado L."/>
            <person name="Berlin A."/>
            <person name="Bochicchio J."/>
            <person name="Borenstein D."/>
            <person name="Chapman S."/>
            <person name="Chen Z."/>
            <person name="Freedman E."/>
            <person name="Gellesch M."/>
            <person name="Goldberg J."/>
            <person name="Griggs A."/>
            <person name="Gujja S."/>
            <person name="Heilman E."/>
            <person name="Heiman D."/>
            <person name="Hepburn T."/>
            <person name="Howarth C."/>
            <person name="Jen D."/>
            <person name="Larson L."/>
            <person name="Mehta T."/>
            <person name="Park D."/>
            <person name="Pearson M."/>
            <person name="Roberts A."/>
            <person name="Saif S."/>
            <person name="Shenoy N."/>
            <person name="Sisk P."/>
            <person name="Stolte C."/>
            <person name="Sykes S."/>
            <person name="Thomson T."/>
            <person name="Walk T."/>
            <person name="White J."/>
            <person name="Yandava C."/>
            <person name="Burger G."/>
            <person name="Gray M.W."/>
            <person name="Holland P.W.H."/>
            <person name="King N."/>
            <person name="Lang F.B.F."/>
            <person name="Roger A.J."/>
            <person name="Ruiz-Trillo I."/>
            <person name="Lander E."/>
            <person name="Nusbaum C."/>
        </authorList>
    </citation>
    <scope>NUCLEOTIDE SEQUENCE [LARGE SCALE GENOMIC DNA]</scope>
    <source>
        <strain evidence="2 3">ATCC 50062</strain>
    </source>
</reference>
<evidence type="ECO:0000313" key="2">
    <source>
        <dbReference type="EMBL" id="KNC54776.1"/>
    </source>
</evidence>
<sequence>MDSVDTAAAAFVAAARSYEEALAGKVKAEHAAAKALDSAWRVVEEPREYSGVCADGTAVTLTAPLRRARSDTRALTKLQSALETRAALLLGPVFAALGELAAAGVRLDSVAAAPPQAEDPAALLAHIADIDAPIAGTRLASTPAAAIARTSELDDALAHCSSRLRAAGLAAAAAIGDTYSVSPLDMLTAVLGLGSRAGWAAALLDVPVDAALASPAWLDALFAHALELGPALPVLLAQYPMAAVAATSRDAIALEAAVVTPLAAGLDTVATSAGISAPVRTLTVALIHRMLALAPCAAPELGLAVLGILTRSPWPSRPLASWALTLFPWQALGADAAAVAFAELYGVTGLPMRAWLGSSASERAEHRTAFAVTCLAAAADAAPLAVAYADALARNHPESVAFVPAHSDGTLAHFPLVAALARLAGSRLRARTPSPPAELDLAATIVDELIGVAFCIEDELVAVSALSQGISPPPTPAAAASLRGEAGAALAELATGSPSGAAVVAERLVETLLFLDGEPGARVATWLNQLPKKAWSGAAAGTSRALLALLSGTLHSVDGDFEDWLPHLIGGSARPGPVPAAAGPLLGGLLDVVDLTSVGARDKVLLLLGFVRAAEVLDARWVWQTVTSPSVVGALASGPLDPTYVQIVVSLPSHDAGPLLRWVQLHLAIGLAASAPDLAPWSWLKSEVRAIHAAASFATTDLEHVSGVSLAIGLWHALASAATSAWLEIGRDLAWAMAAILTAHPEALDTFSQLVAASCGYQQKHADWLALWTAVLSLQLASPSVAKLFDLLIYSAFANQEELMPLVTVLHHRKLDAAAIDTLLASSLYWVVYVVLLGESPRLPAGAQAPVGTSAMYRFAVVAKRIPDEVLALPFWEQFWTMYFEWTAALPPGIAIADKKKLDKLQAHFVERAHAFDVEDLQALRSGATTLSKALSKTYFAFTTWSDEVVPGRGLLFSDPSLGLLDALRERSPPRLYVFPLAVANPFAPEFAASRDANAGLDTASHGAPNACRDLAVPSPVQLVVATELSSLQASQSIVDLTAALGSLFDTYARLAAEVDDLSVELLDLASGMYVERSHRKTGEVGCGPSCTGAARIGYAVIDVEYAPANVRELISVNASHFRSAVKRLGQLPQALAETLVALERSLATRETAAPGTEVADAFLSLASVFVALPLRAGLLGMAPQLAAVLRDLARLAHASVTAAELLPRLATILASSPAVKDPTVRSVLYAYFSPWQAAAPSGSLTDAGLELYWSVLAHLEKGLSSATALESSEQALLADALQLDAFARQVLAGLQGASPTERVAGAGRLARALAPLVVVPRLAASVNGVLGLLMGDQLLEVALEAASAALQAAASSPEWQPPREMLRSLPVERLDQGPLITLLESMAAALPVADEPLMAFVLPLLRRCVLDNPHALVLLHEATIAEVAESASAGGGFVDGLLGMGGDDGDGSDDGSDESDGSGVAVPAAHTLWDALCKVCWAALKPRVEFGTGRRTRVEYLSTVGFDGVLRLVADVAALCPAVIDKMVGLVACVFGPYVSASRERAAAAEVLESGVAALPWAAATFHLCDSRALRLLYSLTESQPWLVVTLFSTLDWSAYAAGDDRCGASAKVHFLRLLLELRVCGHAPDAVDRVWEELGGGEAADAQDAAERSWAGLETKTFATCFTGTTLVRGLVVPSLAALHRDEPSSRLLDAARLLSRAGLANAGAGEVLLGVVRELRALVGFSVTFVRDEYEYEDESVLGGGALGGAIDAWHLSAKAHASLVSHVMVPVVFASEAVPGHAAQCLMQLVECAAGRPADAVVVDVAAPGFGNTRDGLDARSQVARHKREAIFAALVRSVTMACSALPPVLALEALNTIPLVGLKQLEAARLLEEALRALFSATEGKLASAAASLMVDSDALNVLALACAREALPLLLVVVMAKVEGAARESRSWAETAVSLVALASRYTVNPSSPRAFEVIIVWLYALRVIGSANWDATSGESQAAVAALRAELVRCEERLTESRASGLFSMLRGKAGSSSESGSGSAMSPVVRLAAALARIWLDLRADRAAGAKVRRAAEARMGALEVLASTPQWASYASVLMDVAMMSSPLTGFCDMYRWLVEALVPYARYLLGIFVTNEAGGLHEDTDDAEYFDTAPPEIQLAPLVSLDDADGADEEVGAEQDRGGREETAVVPLIPGIAPPPARRATPGARSTSATSSPAPTSLASPVSTKPLIILD</sequence>
<dbReference type="GeneID" id="25561372"/>
<dbReference type="EMBL" id="GL349438">
    <property type="protein sequence ID" value="KNC54776.1"/>
    <property type="molecule type" value="Genomic_DNA"/>
</dbReference>
<organism evidence="2 3">
    <name type="scientific">Thecamonas trahens ATCC 50062</name>
    <dbReference type="NCBI Taxonomy" id="461836"/>
    <lineage>
        <taxon>Eukaryota</taxon>
        <taxon>Apusozoa</taxon>
        <taxon>Apusomonadida</taxon>
        <taxon>Apusomonadidae</taxon>
        <taxon>Thecamonas</taxon>
    </lineage>
</organism>
<accession>A0A0L0DRW9</accession>
<protein>
    <submittedName>
        <fullName evidence="2">Uncharacterized protein</fullName>
    </submittedName>
</protein>
<name>A0A0L0DRW9_THETB</name>
<dbReference type="Proteomes" id="UP000054408">
    <property type="component" value="Unassembled WGS sequence"/>
</dbReference>
<feature type="region of interest" description="Disordered" evidence="1">
    <location>
        <begin position="2162"/>
        <end position="2225"/>
    </location>
</feature>
<feature type="compositionally biased region" description="Basic and acidic residues" evidence="1">
    <location>
        <begin position="2168"/>
        <end position="2177"/>
    </location>
</feature>
<keyword evidence="3" id="KW-1185">Reference proteome</keyword>